<gene>
    <name evidence="1" type="ORF">NIES2119_09690</name>
</gene>
<evidence type="ECO:0000313" key="1">
    <source>
        <dbReference type="EMBL" id="OKH38303.1"/>
    </source>
</evidence>
<sequence>MNQKLFTEYPEQDERKYYELVTEQVRIRMDNLYKDKERAMRDTHTKSHAAVKGILEIFDFDEEAIKRELSKRASLTPSQLNAISIKQGLLSSPKQYPVWLRFANGAFQIKNDYESDTRSMAVKVMNVDGERLEQSYESKTQDIIVHNSEFFFVKTIKDYYGFFSAVVESKEATKKWLFRHPRQFLALLKGTSEVPKSLLTQRYWSSSASALGLPPNFDPAQTSRVPVGYPAVIKYAFTPVSPKPPHEKIPFQSRPGISKLPFGDRAKALGLDPNQPDDYYRNDIIQALAKPDAEYIWEFGIQFQTSPKMSIDDTTITWKEKESPFFTVGRLIVKHQIIDYEKQYDFCENLRFSPWNGLAVHRPVGCINRLRGVVYPVVANYRYQKQSLVPQEPTGNESF</sequence>
<dbReference type="PROSITE" id="PS51402">
    <property type="entry name" value="CATALASE_3"/>
    <property type="match status" value="1"/>
</dbReference>
<dbReference type="SUPFAM" id="SSF56634">
    <property type="entry name" value="Heme-dependent catalase-like"/>
    <property type="match status" value="1"/>
</dbReference>
<dbReference type="GO" id="GO:0020037">
    <property type="term" value="F:heme binding"/>
    <property type="evidence" value="ECO:0007669"/>
    <property type="project" value="InterPro"/>
</dbReference>
<dbReference type="InterPro" id="IPR020835">
    <property type="entry name" value="Catalase_sf"/>
</dbReference>
<reference evidence="1 2" key="1">
    <citation type="submission" date="2016-11" db="EMBL/GenBank/DDBJ databases">
        <title>Draft Genome Sequences of Nine Cyanobacterial Strains from Diverse Habitats.</title>
        <authorList>
            <person name="Zhu T."/>
            <person name="Hou S."/>
            <person name="Lu X."/>
            <person name="Hess W.R."/>
        </authorList>
    </citation>
    <scope>NUCLEOTIDE SEQUENCE [LARGE SCALE GENOMIC DNA]</scope>
    <source>
        <strain evidence="1 2">IAM M-71</strain>
    </source>
</reference>
<proteinExistence type="predicted"/>
<evidence type="ECO:0000313" key="2">
    <source>
        <dbReference type="Proteomes" id="UP000185860"/>
    </source>
</evidence>
<comment type="caution">
    <text evidence="1">The sequence shown here is derived from an EMBL/GenBank/DDBJ whole genome shotgun (WGS) entry which is preliminary data.</text>
</comment>
<dbReference type="SMR" id="A0A1U7ILY5"/>
<accession>A0A1U7ILY5</accession>
<dbReference type="STRING" id="454136.NIES2119_09690"/>
<dbReference type="Gene3D" id="2.40.180.10">
    <property type="entry name" value="Catalase core domain"/>
    <property type="match status" value="1"/>
</dbReference>
<organism evidence="1 2">
    <name type="scientific">[Phormidium ambiguum] IAM M-71</name>
    <dbReference type="NCBI Taxonomy" id="454136"/>
    <lineage>
        <taxon>Bacteria</taxon>
        <taxon>Bacillati</taxon>
        <taxon>Cyanobacteriota</taxon>
        <taxon>Cyanophyceae</taxon>
        <taxon>Oscillatoriophycideae</taxon>
        <taxon>Aerosakkonematales</taxon>
        <taxon>Aerosakkonemataceae</taxon>
        <taxon>Floridanema</taxon>
    </lineage>
</organism>
<dbReference type="InterPro" id="IPR018028">
    <property type="entry name" value="Catalase"/>
</dbReference>
<dbReference type="Proteomes" id="UP000185860">
    <property type="component" value="Unassembled WGS sequence"/>
</dbReference>
<protein>
    <submittedName>
        <fullName evidence="1">Catalase</fullName>
    </submittedName>
</protein>
<name>A0A1U7ILY5_9CYAN</name>
<dbReference type="EMBL" id="MRCE01000008">
    <property type="protein sequence ID" value="OKH38303.1"/>
    <property type="molecule type" value="Genomic_DNA"/>
</dbReference>
<dbReference type="RefSeq" id="WP_073593270.1">
    <property type="nucleotide sequence ID" value="NZ_MRCE01000008.1"/>
</dbReference>
<dbReference type="GO" id="GO:0006979">
    <property type="term" value="P:response to oxidative stress"/>
    <property type="evidence" value="ECO:0007669"/>
    <property type="project" value="InterPro"/>
</dbReference>
<dbReference type="OrthoDB" id="336698at2"/>
<dbReference type="GO" id="GO:0004096">
    <property type="term" value="F:catalase activity"/>
    <property type="evidence" value="ECO:0007669"/>
    <property type="project" value="InterPro"/>
</dbReference>
<dbReference type="AlphaFoldDB" id="A0A1U7ILY5"/>